<protein>
    <recommendedName>
        <fullName evidence="3">Helix-turn-helix domain-containing protein</fullName>
    </recommendedName>
</protein>
<gene>
    <name evidence="1" type="ORF">PAM7971_03103</name>
</gene>
<proteinExistence type="predicted"/>
<accession>A0A1Y5TF59</accession>
<dbReference type="Proteomes" id="UP000193307">
    <property type="component" value="Unassembled WGS sequence"/>
</dbReference>
<dbReference type="AlphaFoldDB" id="A0A1Y5TF59"/>
<name>A0A1Y5TF59_9RHOB</name>
<sequence>MEPAKTIILALGGPTEVAKVVGVHRTRVSMWKVPRAKGGTGGVIPHWHIEKLMAAAREKDVSLSLRDFAPVVGISS</sequence>
<organism evidence="1 2">
    <name type="scientific">Pacificibacter marinus</name>
    <dbReference type="NCBI Taxonomy" id="658057"/>
    <lineage>
        <taxon>Bacteria</taxon>
        <taxon>Pseudomonadati</taxon>
        <taxon>Pseudomonadota</taxon>
        <taxon>Alphaproteobacteria</taxon>
        <taxon>Rhodobacterales</taxon>
        <taxon>Roseobacteraceae</taxon>
        <taxon>Pacificibacter</taxon>
    </lineage>
</organism>
<reference evidence="1 2" key="1">
    <citation type="submission" date="2017-03" db="EMBL/GenBank/DDBJ databases">
        <authorList>
            <person name="Afonso C.L."/>
            <person name="Miller P.J."/>
            <person name="Scott M.A."/>
            <person name="Spackman E."/>
            <person name="Goraichik I."/>
            <person name="Dimitrov K.M."/>
            <person name="Suarez D.L."/>
            <person name="Swayne D.E."/>
        </authorList>
    </citation>
    <scope>NUCLEOTIDE SEQUENCE [LARGE SCALE GENOMIC DNA]</scope>
    <source>
        <strain evidence="1 2">CECT 7971</strain>
    </source>
</reference>
<dbReference type="EMBL" id="FWFW01000012">
    <property type="protein sequence ID" value="SLN60493.1"/>
    <property type="molecule type" value="Genomic_DNA"/>
</dbReference>
<evidence type="ECO:0000313" key="1">
    <source>
        <dbReference type="EMBL" id="SLN60493.1"/>
    </source>
</evidence>
<evidence type="ECO:0008006" key="3">
    <source>
        <dbReference type="Google" id="ProtNLM"/>
    </source>
</evidence>
<evidence type="ECO:0000313" key="2">
    <source>
        <dbReference type="Proteomes" id="UP000193307"/>
    </source>
</evidence>
<keyword evidence="2" id="KW-1185">Reference proteome</keyword>